<dbReference type="GO" id="GO:0005737">
    <property type="term" value="C:cytoplasm"/>
    <property type="evidence" value="ECO:0007669"/>
    <property type="project" value="TreeGrafter"/>
</dbReference>
<evidence type="ECO:0000256" key="5">
    <source>
        <dbReference type="ARBA" id="ARBA00022759"/>
    </source>
</evidence>
<feature type="domain" description="RNase III" evidence="9">
    <location>
        <begin position="111"/>
        <end position="257"/>
    </location>
</feature>
<comment type="cofactor">
    <cofactor evidence="2">
        <name>Mg(2+)</name>
        <dbReference type="ChEBI" id="CHEBI:18420"/>
    </cofactor>
</comment>
<dbReference type="GO" id="GO:0004525">
    <property type="term" value="F:ribonuclease III activity"/>
    <property type="evidence" value="ECO:0007669"/>
    <property type="project" value="InterPro"/>
</dbReference>
<organism evidence="10 11">
    <name type="scientific">Coffea canephora</name>
    <name type="common">Robusta coffee</name>
    <dbReference type="NCBI Taxonomy" id="49390"/>
    <lineage>
        <taxon>Eukaryota</taxon>
        <taxon>Viridiplantae</taxon>
        <taxon>Streptophyta</taxon>
        <taxon>Embryophyta</taxon>
        <taxon>Tracheophyta</taxon>
        <taxon>Spermatophyta</taxon>
        <taxon>Magnoliopsida</taxon>
        <taxon>eudicotyledons</taxon>
        <taxon>Gunneridae</taxon>
        <taxon>Pentapetalae</taxon>
        <taxon>asterids</taxon>
        <taxon>lamiids</taxon>
        <taxon>Gentianales</taxon>
        <taxon>Rubiaceae</taxon>
        <taxon>Ixoroideae</taxon>
        <taxon>Gardenieae complex</taxon>
        <taxon>Bertiereae - Coffeeae clade</taxon>
        <taxon>Coffeeae</taxon>
        <taxon>Coffea</taxon>
    </lineage>
</organism>
<gene>
    <name evidence="10" type="ORF">GSCOC_T00013709001</name>
</gene>
<accession>A0A068VHI6</accession>
<dbReference type="Gramene" id="CDP20270">
    <property type="protein sequence ID" value="CDP20270"/>
    <property type="gene ID" value="GSCOC_T00013709001"/>
</dbReference>
<evidence type="ECO:0000256" key="3">
    <source>
        <dbReference type="ARBA" id="ARBA00022722"/>
    </source>
</evidence>
<evidence type="ECO:0000256" key="4">
    <source>
        <dbReference type="ARBA" id="ARBA00022723"/>
    </source>
</evidence>
<evidence type="ECO:0000313" key="10">
    <source>
        <dbReference type="EMBL" id="CDP20270.1"/>
    </source>
</evidence>
<dbReference type="SUPFAM" id="SSF69065">
    <property type="entry name" value="RNase III domain-like"/>
    <property type="match status" value="1"/>
</dbReference>
<dbReference type="InterPro" id="IPR000999">
    <property type="entry name" value="RNase_III_dom"/>
</dbReference>
<evidence type="ECO:0000259" key="9">
    <source>
        <dbReference type="PROSITE" id="PS50142"/>
    </source>
</evidence>
<dbReference type="Proteomes" id="UP000295252">
    <property type="component" value="Chromosome VIII"/>
</dbReference>
<keyword evidence="6" id="KW-0378">Hydrolase</keyword>
<dbReference type="Gene3D" id="1.10.1520.10">
    <property type="entry name" value="Ribonuclease III domain"/>
    <property type="match status" value="1"/>
</dbReference>
<comment type="cofactor">
    <cofactor evidence="1">
        <name>Mn(2+)</name>
        <dbReference type="ChEBI" id="CHEBI:29035"/>
    </cofactor>
</comment>
<dbReference type="GO" id="GO:0003723">
    <property type="term" value="F:RNA binding"/>
    <property type="evidence" value="ECO:0007669"/>
    <property type="project" value="UniProtKB-KW"/>
</dbReference>
<dbReference type="InParanoid" id="A0A068VHI6"/>
<evidence type="ECO:0000256" key="8">
    <source>
        <dbReference type="ARBA" id="ARBA00022884"/>
    </source>
</evidence>
<evidence type="ECO:0000256" key="6">
    <source>
        <dbReference type="ARBA" id="ARBA00022801"/>
    </source>
</evidence>
<dbReference type="PROSITE" id="PS50142">
    <property type="entry name" value="RNASE_3_2"/>
    <property type="match status" value="1"/>
</dbReference>
<proteinExistence type="predicted"/>
<evidence type="ECO:0000256" key="7">
    <source>
        <dbReference type="ARBA" id="ARBA00022842"/>
    </source>
</evidence>
<dbReference type="OrthoDB" id="1722119at2759"/>
<dbReference type="GO" id="GO:0005634">
    <property type="term" value="C:nucleus"/>
    <property type="evidence" value="ECO:0007669"/>
    <property type="project" value="TreeGrafter"/>
</dbReference>
<keyword evidence="8" id="KW-0694">RNA-binding</keyword>
<keyword evidence="3" id="KW-0540">Nuclease</keyword>
<dbReference type="SMART" id="SM00535">
    <property type="entry name" value="RIBOc"/>
    <property type="match status" value="1"/>
</dbReference>
<keyword evidence="5" id="KW-0255">Endonuclease</keyword>
<name>A0A068VHI6_COFCA</name>
<sequence length="353" mass="40146">MVFYLCVFMGFIRNECFDPKTWIIPGDNSQTYTLRKEVLSTRIIVYAREKRTIKNKTVADVIEALIGVFICTTSERAALAFMKWMGFEVDFIYVPYKRPVPANPEKLVDLKFFKKLLNQYSFRDASLLVEALTHGSYVRPESPTSYERLKFLGDAVLEYLITMHFYNKHPNLSSGLLTDLRSASVNNDRYARTAIKTGLHKHILHDSQDLQRRILAIVKNFKQSSQDSTFGWGSGPVIKLVADIIKSLAGAIYVDSGYDKEVVFRSIKPLLEPLPTPETLKLQPVRELEELCAKEHFDLKEEDGKLKVNANGVIYARRLSAANKKTARKTASMAILAKLKKNKLHRGEPHSGV</sequence>
<dbReference type="SUPFAM" id="SSF54768">
    <property type="entry name" value="dsRNA-binding domain-like"/>
    <property type="match status" value="1"/>
</dbReference>
<dbReference type="InterPro" id="IPR036389">
    <property type="entry name" value="RNase_III_sf"/>
</dbReference>
<dbReference type="STRING" id="49390.A0A068VHI6"/>
<dbReference type="PhylomeDB" id="A0A068VHI6"/>
<evidence type="ECO:0000256" key="1">
    <source>
        <dbReference type="ARBA" id="ARBA00001936"/>
    </source>
</evidence>
<dbReference type="CDD" id="cd00593">
    <property type="entry name" value="RIBOc"/>
    <property type="match status" value="1"/>
</dbReference>
<evidence type="ECO:0000256" key="2">
    <source>
        <dbReference type="ARBA" id="ARBA00001946"/>
    </source>
</evidence>
<evidence type="ECO:0000313" key="11">
    <source>
        <dbReference type="Proteomes" id="UP000295252"/>
    </source>
</evidence>
<dbReference type="PANTHER" id="PTHR14950:SF70">
    <property type="entry name" value="ENDORIBONUCLEASE DICER HOMOLOG 2"/>
    <property type="match status" value="1"/>
</dbReference>
<dbReference type="GO" id="GO:0046872">
    <property type="term" value="F:metal ion binding"/>
    <property type="evidence" value="ECO:0007669"/>
    <property type="project" value="UniProtKB-KW"/>
</dbReference>
<dbReference type="AlphaFoldDB" id="A0A068VHI6"/>
<dbReference type="EMBL" id="HG740149">
    <property type="protein sequence ID" value="CDP20270.1"/>
    <property type="molecule type" value="Genomic_DNA"/>
</dbReference>
<dbReference type="OMA" id="NINCIPI"/>
<protein>
    <recommendedName>
        <fullName evidence="9">RNase III domain-containing protein</fullName>
    </recommendedName>
</protein>
<dbReference type="FunFam" id="1.10.1520.10:FF:000004">
    <property type="entry name" value="Endoribonuclease dicer-like 1"/>
    <property type="match status" value="1"/>
</dbReference>
<dbReference type="Pfam" id="PF00636">
    <property type="entry name" value="Ribonuclease_3"/>
    <property type="match status" value="1"/>
</dbReference>
<keyword evidence="11" id="KW-1185">Reference proteome</keyword>
<dbReference type="GO" id="GO:0030422">
    <property type="term" value="P:siRNA processing"/>
    <property type="evidence" value="ECO:0007669"/>
    <property type="project" value="TreeGrafter"/>
</dbReference>
<reference evidence="11" key="1">
    <citation type="journal article" date="2014" name="Science">
        <title>The coffee genome provides insight into the convergent evolution of caffeine biosynthesis.</title>
        <authorList>
            <person name="Denoeud F."/>
            <person name="Carretero-Paulet L."/>
            <person name="Dereeper A."/>
            <person name="Droc G."/>
            <person name="Guyot R."/>
            <person name="Pietrella M."/>
            <person name="Zheng C."/>
            <person name="Alberti A."/>
            <person name="Anthony F."/>
            <person name="Aprea G."/>
            <person name="Aury J.M."/>
            <person name="Bento P."/>
            <person name="Bernard M."/>
            <person name="Bocs S."/>
            <person name="Campa C."/>
            <person name="Cenci A."/>
            <person name="Combes M.C."/>
            <person name="Crouzillat D."/>
            <person name="Da Silva C."/>
            <person name="Daddiego L."/>
            <person name="De Bellis F."/>
            <person name="Dussert S."/>
            <person name="Garsmeur O."/>
            <person name="Gayraud T."/>
            <person name="Guignon V."/>
            <person name="Jahn K."/>
            <person name="Jamilloux V."/>
            <person name="Joet T."/>
            <person name="Labadie K."/>
            <person name="Lan T."/>
            <person name="Leclercq J."/>
            <person name="Lepelley M."/>
            <person name="Leroy T."/>
            <person name="Li L.T."/>
            <person name="Librado P."/>
            <person name="Lopez L."/>
            <person name="Munoz A."/>
            <person name="Noel B."/>
            <person name="Pallavicini A."/>
            <person name="Perrotta G."/>
            <person name="Poncet V."/>
            <person name="Pot D."/>
            <person name="Priyono X."/>
            <person name="Rigoreau M."/>
            <person name="Rouard M."/>
            <person name="Rozas J."/>
            <person name="Tranchant-Dubreuil C."/>
            <person name="VanBuren R."/>
            <person name="Zhang Q."/>
            <person name="Andrade A.C."/>
            <person name="Argout X."/>
            <person name="Bertrand B."/>
            <person name="de Kochko A."/>
            <person name="Graziosi G."/>
            <person name="Henry R.J."/>
            <person name="Jayarama X."/>
            <person name="Ming R."/>
            <person name="Nagai C."/>
            <person name="Rounsley S."/>
            <person name="Sankoff D."/>
            <person name="Giuliano G."/>
            <person name="Albert V.A."/>
            <person name="Wincker P."/>
            <person name="Lashermes P."/>
        </authorList>
    </citation>
    <scope>NUCLEOTIDE SEQUENCE [LARGE SCALE GENOMIC DNA]</scope>
    <source>
        <strain evidence="11">cv. DH200-94</strain>
    </source>
</reference>
<keyword evidence="7" id="KW-0460">Magnesium</keyword>
<dbReference type="PANTHER" id="PTHR14950">
    <property type="entry name" value="DICER-RELATED"/>
    <property type="match status" value="1"/>
</dbReference>
<keyword evidence="4" id="KW-0479">Metal-binding</keyword>